<evidence type="ECO:0000313" key="3">
    <source>
        <dbReference type="WBParaSite" id="SPAL_0000877000.1"/>
    </source>
</evidence>
<feature type="region of interest" description="Disordered" evidence="1">
    <location>
        <begin position="212"/>
        <end position="232"/>
    </location>
</feature>
<feature type="region of interest" description="Disordered" evidence="1">
    <location>
        <begin position="1"/>
        <end position="26"/>
    </location>
</feature>
<evidence type="ECO:0000313" key="2">
    <source>
        <dbReference type="Proteomes" id="UP000046392"/>
    </source>
</evidence>
<dbReference type="Proteomes" id="UP000046392">
    <property type="component" value="Unplaced"/>
</dbReference>
<reference evidence="3" key="1">
    <citation type="submission" date="2017-02" db="UniProtKB">
        <authorList>
            <consortium name="WormBaseParasite"/>
        </authorList>
    </citation>
    <scope>IDENTIFICATION</scope>
</reference>
<evidence type="ECO:0000256" key="1">
    <source>
        <dbReference type="SAM" id="MobiDB-lite"/>
    </source>
</evidence>
<organism evidence="2 3">
    <name type="scientific">Strongyloides papillosus</name>
    <name type="common">Intestinal threadworm</name>
    <dbReference type="NCBI Taxonomy" id="174720"/>
    <lineage>
        <taxon>Eukaryota</taxon>
        <taxon>Metazoa</taxon>
        <taxon>Ecdysozoa</taxon>
        <taxon>Nematoda</taxon>
        <taxon>Chromadorea</taxon>
        <taxon>Rhabditida</taxon>
        <taxon>Tylenchina</taxon>
        <taxon>Panagrolaimomorpha</taxon>
        <taxon>Strongyloidoidea</taxon>
        <taxon>Strongyloididae</taxon>
        <taxon>Strongyloides</taxon>
    </lineage>
</organism>
<keyword evidence="2" id="KW-1185">Reference proteome</keyword>
<dbReference type="AlphaFoldDB" id="A0A0N5BSC6"/>
<feature type="compositionally biased region" description="Basic and acidic residues" evidence="1">
    <location>
        <begin position="1"/>
        <end position="18"/>
    </location>
</feature>
<dbReference type="WBParaSite" id="SPAL_0000877000.1">
    <property type="protein sequence ID" value="SPAL_0000877000.1"/>
    <property type="gene ID" value="SPAL_0000877000"/>
</dbReference>
<name>A0A0N5BSC6_STREA</name>
<proteinExistence type="predicted"/>
<sequence length="341" mass="38608">MSKENVENSKNEKKDEAQRSISSTDLETQFSGQIIDTISQSTFMTGLLVSGRVTSTPKVASNNISKKPTELQLYTHDNEEIFTADGTFKKPSHRENLVQSFEERTITTSQESFKENCVSKISQDFKKSSVKKICTPFQRLACTKKQIDNTRITSNCNKDNLKKETIKISLVPATNILMNDQNKNISPQQINFVAKDLDDIDDDFYSDDTSGFASNSGKSVNNPNDLSQKNGCSVSPISRIQAKHPNVNMYNIKENILAKSIKEDPIKDDFYDDSGDDFFDSINESEFLIKEVEESIENISKRKSLSSSISDQSTDIKKPHLEIKNYPIEDDFYDDDVDFNF</sequence>
<accession>A0A0N5BSC6</accession>
<protein>
    <submittedName>
        <fullName evidence="3">DNA helicase</fullName>
    </submittedName>
</protein>